<dbReference type="InterPro" id="IPR052016">
    <property type="entry name" value="Bact_Sigma-Reg"/>
</dbReference>
<dbReference type="InterPro" id="IPR001789">
    <property type="entry name" value="Sig_transdc_resp-reg_receiver"/>
</dbReference>
<dbReference type="PANTHER" id="PTHR43156:SF2">
    <property type="entry name" value="STAGE II SPORULATION PROTEIN E"/>
    <property type="match status" value="1"/>
</dbReference>
<name>A0A085U5L4_YERRU</name>
<feature type="domain" description="Response regulatory" evidence="3">
    <location>
        <begin position="12"/>
        <end position="128"/>
    </location>
</feature>
<protein>
    <submittedName>
        <fullName evidence="4">Chemotaxis regulator protein CheY</fullName>
    </submittedName>
    <submittedName>
        <fullName evidence="5">Chemotaxis regulatory protein CheY</fullName>
    </submittedName>
</protein>
<dbReference type="AlphaFoldDB" id="A0A085U5L4"/>
<evidence type="ECO:0000256" key="2">
    <source>
        <dbReference type="PROSITE-ProRule" id="PRU00169"/>
    </source>
</evidence>
<dbReference type="SUPFAM" id="SSF52172">
    <property type="entry name" value="CheY-like"/>
    <property type="match status" value="1"/>
</dbReference>
<dbReference type="SMART" id="SM00448">
    <property type="entry name" value="REC"/>
    <property type="match status" value="1"/>
</dbReference>
<evidence type="ECO:0000259" key="3">
    <source>
        <dbReference type="PROSITE" id="PS50110"/>
    </source>
</evidence>
<evidence type="ECO:0000313" key="4">
    <source>
        <dbReference type="EMBL" id="CEK26827.1"/>
    </source>
</evidence>
<dbReference type="STRING" id="29486.UGYR_15015"/>
<dbReference type="Pfam" id="PF07228">
    <property type="entry name" value="SpoIIE"/>
    <property type="match status" value="1"/>
</dbReference>
<keyword evidence="2" id="KW-0597">Phosphoprotein</keyword>
<gene>
    <name evidence="5" type="primary">cheY_1</name>
    <name evidence="4" type="ORF">CSF007_5300</name>
    <name evidence="5" type="ORF">NCTC10476_01052</name>
</gene>
<keyword evidence="1" id="KW-0378">Hydrolase</keyword>
<evidence type="ECO:0000313" key="5">
    <source>
        <dbReference type="EMBL" id="SUP99800.1"/>
    </source>
</evidence>
<dbReference type="OrthoDB" id="9806105at2"/>
<organism evidence="4">
    <name type="scientific">Yersinia ruckeri</name>
    <dbReference type="NCBI Taxonomy" id="29486"/>
    <lineage>
        <taxon>Bacteria</taxon>
        <taxon>Pseudomonadati</taxon>
        <taxon>Pseudomonadota</taxon>
        <taxon>Gammaproteobacteria</taxon>
        <taxon>Enterobacterales</taxon>
        <taxon>Yersiniaceae</taxon>
        <taxon>Yersinia</taxon>
    </lineage>
</organism>
<dbReference type="Gene3D" id="3.40.50.2300">
    <property type="match status" value="1"/>
</dbReference>
<dbReference type="GeneID" id="66878797"/>
<proteinExistence type="predicted"/>
<dbReference type="GO" id="GO:0000160">
    <property type="term" value="P:phosphorelay signal transduction system"/>
    <property type="evidence" value="ECO:0007669"/>
    <property type="project" value="InterPro"/>
</dbReference>
<dbReference type="Proteomes" id="UP000255169">
    <property type="component" value="Unassembled WGS sequence"/>
</dbReference>
<accession>A0A085U5L4</accession>
<dbReference type="InterPro" id="IPR036457">
    <property type="entry name" value="PPM-type-like_dom_sf"/>
</dbReference>
<dbReference type="eggNOG" id="COG2208">
    <property type="taxonomic scope" value="Bacteria"/>
</dbReference>
<dbReference type="GO" id="GO:0016791">
    <property type="term" value="F:phosphatase activity"/>
    <property type="evidence" value="ECO:0007669"/>
    <property type="project" value="TreeGrafter"/>
</dbReference>
<reference evidence="5 6" key="2">
    <citation type="submission" date="2018-06" db="EMBL/GenBank/DDBJ databases">
        <authorList>
            <consortium name="Pathogen Informatics"/>
            <person name="Doyle S."/>
        </authorList>
    </citation>
    <scope>NUCLEOTIDE SEQUENCE [LARGE SCALE GENOMIC DNA]</scope>
    <source>
        <strain evidence="5 6">NCTC10476</strain>
    </source>
</reference>
<dbReference type="PATRIC" id="fig|29486.44.peg.2435"/>
<dbReference type="PANTHER" id="PTHR43156">
    <property type="entry name" value="STAGE II SPORULATION PROTEIN E-RELATED"/>
    <property type="match status" value="1"/>
</dbReference>
<dbReference type="InterPro" id="IPR011006">
    <property type="entry name" value="CheY-like_superfamily"/>
</dbReference>
<reference evidence="4" key="1">
    <citation type="journal article" date="2015" name="Genome Announc.">
        <title>Complete Genome Sequence of Yersinia ruckeri Strain CSF007-82, Etiologic Agent of Red Mouth Disease in Salmonid Fish.</title>
        <authorList>
            <person name="Nelson M.C."/>
            <person name="LaPatra S.E."/>
            <person name="Welch T.J."/>
            <person name="Graf J."/>
        </authorList>
    </citation>
    <scope>NUCLEOTIDE SEQUENCE</scope>
    <source>
        <strain evidence="4">CSF007-82</strain>
    </source>
</reference>
<dbReference type="RefSeq" id="WP_004720128.1">
    <property type="nucleotide sequence ID" value="NZ_CABIHR010000029.1"/>
</dbReference>
<feature type="modified residue" description="4-aspartylphosphate" evidence="2">
    <location>
        <position position="61"/>
    </location>
</feature>
<dbReference type="EMBL" id="UHJG01000001">
    <property type="protein sequence ID" value="SUP99800.1"/>
    <property type="molecule type" value="Genomic_DNA"/>
</dbReference>
<dbReference type="Gene3D" id="3.60.40.10">
    <property type="entry name" value="PPM-type phosphatase domain"/>
    <property type="match status" value="1"/>
</dbReference>
<dbReference type="EMBL" id="LN681231">
    <property type="protein sequence ID" value="CEK26827.1"/>
    <property type="molecule type" value="Genomic_DNA"/>
</dbReference>
<dbReference type="Pfam" id="PF00072">
    <property type="entry name" value="Response_reg"/>
    <property type="match status" value="1"/>
</dbReference>
<sequence length="428" mass="47536">MQPHPSVTGVKSILVVDDSASYRFLLVNLLKNWQFTVFEAENGQDALMILDNNSINMVISDWEMPVMDGLKLCTTIRKHYADRYIYLVLITVRQSVEDLIAGLDAGADDFLSKPINQSELRARLHAGERILMLEATLAARNQKLSLAYQQIEDDLHAAAKLQRSVLPAEKLMVNDFQAEWMFIPSAYVSGDLLSFFQLGDQHIGFYSIDVAGHGVAAAMLSLSVARQFLNGRTVDNLLISPSATSSGYQITPPHKVVGELNRRFCIENDDVDSYFTLIYGVINVQTASGVLCQAGHPTPFIVSCLGQITPIGDGGAPVGLIDSMDYQDSVFNLAAGDRLYLFTDGIVECENFEQELYGERRLQDLLAMNPRNSIPTVFRQVQQALEGWHSLEKNEHQSDIHNGRSIFSDDISLLVIEHNNNSPLLTAL</sequence>
<dbReference type="SMART" id="SM00331">
    <property type="entry name" value="PP2C_SIG"/>
    <property type="match status" value="1"/>
</dbReference>
<evidence type="ECO:0000313" key="6">
    <source>
        <dbReference type="Proteomes" id="UP000255169"/>
    </source>
</evidence>
<dbReference type="PROSITE" id="PS50110">
    <property type="entry name" value="RESPONSE_REGULATORY"/>
    <property type="match status" value="1"/>
</dbReference>
<evidence type="ECO:0000256" key="1">
    <source>
        <dbReference type="ARBA" id="ARBA00022801"/>
    </source>
</evidence>
<dbReference type="InterPro" id="IPR001932">
    <property type="entry name" value="PPM-type_phosphatase-like_dom"/>
</dbReference>
<dbReference type="eggNOG" id="COG0745">
    <property type="taxonomic scope" value="Bacteria"/>
</dbReference>
<keyword evidence="6" id="KW-1185">Reference proteome</keyword>